<dbReference type="KEGG" id="scl:sce8264"/>
<dbReference type="Proteomes" id="UP000002139">
    <property type="component" value="Chromosome"/>
</dbReference>
<reference evidence="2 3" key="1">
    <citation type="journal article" date="2007" name="Nat. Biotechnol.">
        <title>Complete genome sequence of the myxobacterium Sorangium cellulosum.</title>
        <authorList>
            <person name="Schneiker S."/>
            <person name="Perlova O."/>
            <person name="Kaiser O."/>
            <person name="Gerth K."/>
            <person name="Alici A."/>
            <person name="Altmeyer M.O."/>
            <person name="Bartels D."/>
            <person name="Bekel T."/>
            <person name="Beyer S."/>
            <person name="Bode E."/>
            <person name="Bode H.B."/>
            <person name="Bolten C.J."/>
            <person name="Choudhuri J.V."/>
            <person name="Doss S."/>
            <person name="Elnakady Y.A."/>
            <person name="Frank B."/>
            <person name="Gaigalat L."/>
            <person name="Goesmann A."/>
            <person name="Groeger C."/>
            <person name="Gross F."/>
            <person name="Jelsbak L."/>
            <person name="Jelsbak L."/>
            <person name="Kalinowski J."/>
            <person name="Kegler C."/>
            <person name="Knauber T."/>
            <person name="Konietzny S."/>
            <person name="Kopp M."/>
            <person name="Krause L."/>
            <person name="Krug D."/>
            <person name="Linke B."/>
            <person name="Mahmud T."/>
            <person name="Martinez-Arias R."/>
            <person name="McHardy A.C."/>
            <person name="Merai M."/>
            <person name="Meyer F."/>
            <person name="Mormann S."/>
            <person name="Munoz-Dorado J."/>
            <person name="Perez J."/>
            <person name="Pradella S."/>
            <person name="Rachid S."/>
            <person name="Raddatz G."/>
            <person name="Rosenau F."/>
            <person name="Rueckert C."/>
            <person name="Sasse F."/>
            <person name="Scharfe M."/>
            <person name="Schuster S.C."/>
            <person name="Suen G."/>
            <person name="Treuner-Lange A."/>
            <person name="Velicer G.J."/>
            <person name="Vorholter F.-J."/>
            <person name="Weissman K.J."/>
            <person name="Welch R.D."/>
            <person name="Wenzel S.C."/>
            <person name="Whitworth D.E."/>
            <person name="Wilhelm S."/>
            <person name="Wittmann C."/>
            <person name="Bloecker H."/>
            <person name="Puehler A."/>
            <person name="Mueller R."/>
        </authorList>
    </citation>
    <scope>NUCLEOTIDE SEQUENCE [LARGE SCALE GENOMIC DNA]</scope>
    <source>
        <strain evidence="3">So ce56</strain>
    </source>
</reference>
<accession>A9FNL2</accession>
<evidence type="ECO:0000313" key="2">
    <source>
        <dbReference type="EMBL" id="CAN98434.1"/>
    </source>
</evidence>
<dbReference type="AlphaFoldDB" id="A9FNL2"/>
<dbReference type="EMBL" id="AM746676">
    <property type="protein sequence ID" value="CAN98434.1"/>
    <property type="molecule type" value="Genomic_DNA"/>
</dbReference>
<evidence type="ECO:0000256" key="1">
    <source>
        <dbReference type="SAM" id="MobiDB-lite"/>
    </source>
</evidence>
<dbReference type="RefSeq" id="WP_012240873.1">
    <property type="nucleotide sequence ID" value="NC_010162.1"/>
</dbReference>
<sequence length="427" mass="45229">MSVIERKQRSSNRTGATAFALALLTGVLGSGCGDDGTSNPAGQSGGAGQGGGGGGQDGGDAFIVATRVWDDTATNSYFHVLPSIEPGTEVDPSQALEIPGSARLFAFGGLGWFGIGEAEAPTISRYTLDGSNKLVKGDSISFQPFGVQSLWPTNYIISSTKVYHPDRAGEQIVVWNPTTMEVEGTIPLPDTHREGYLALYAYGSVLRGKTLLISVGWFDWKTTDTILPETGLIAIDTETDTVVRFDVDDRCGGITQPVETASGDAYFVSSALAGAAYHLDRLESEPCALRILKDADAFDPDFHLLLSELSDGAIMGDPIPAGGDGLFLRVFEPDLATIEEETKTSGVTSQPAWHWWRWDTATNEAAAIGELAPSPANVSFFEVDGRVFTIDEGSGSTESTLIELTAEGGPKLGLKTPGYLHGLAKVR</sequence>
<feature type="region of interest" description="Disordered" evidence="1">
    <location>
        <begin position="35"/>
        <end position="56"/>
    </location>
</feature>
<proteinExistence type="predicted"/>
<protein>
    <submittedName>
        <fullName evidence="2">Uncharacterized protein</fullName>
    </submittedName>
</protein>
<dbReference type="PROSITE" id="PS51257">
    <property type="entry name" value="PROKAR_LIPOPROTEIN"/>
    <property type="match status" value="1"/>
</dbReference>
<dbReference type="BioCyc" id="SCEL448385:SCE_RS42335-MONOMER"/>
<dbReference type="STRING" id="448385.sce8264"/>
<keyword evidence="3" id="KW-1185">Reference proteome</keyword>
<name>A9FNL2_SORC5</name>
<dbReference type="eggNOG" id="COG3391">
    <property type="taxonomic scope" value="Bacteria"/>
</dbReference>
<dbReference type="HOGENOM" id="CLU_672366_0_0_7"/>
<feature type="compositionally biased region" description="Gly residues" evidence="1">
    <location>
        <begin position="43"/>
        <end position="56"/>
    </location>
</feature>
<gene>
    <name evidence="2" type="ordered locus">sce8264</name>
</gene>
<dbReference type="SUPFAM" id="SSF101898">
    <property type="entry name" value="NHL repeat"/>
    <property type="match status" value="1"/>
</dbReference>
<organism evidence="2 3">
    <name type="scientific">Sorangium cellulosum (strain So ce56)</name>
    <name type="common">Polyangium cellulosum (strain So ce56)</name>
    <dbReference type="NCBI Taxonomy" id="448385"/>
    <lineage>
        <taxon>Bacteria</taxon>
        <taxon>Pseudomonadati</taxon>
        <taxon>Myxococcota</taxon>
        <taxon>Polyangia</taxon>
        <taxon>Polyangiales</taxon>
        <taxon>Polyangiaceae</taxon>
        <taxon>Sorangium</taxon>
    </lineage>
</organism>
<evidence type="ECO:0000313" key="3">
    <source>
        <dbReference type="Proteomes" id="UP000002139"/>
    </source>
</evidence>